<dbReference type="InterPro" id="IPR012340">
    <property type="entry name" value="NA-bd_OB-fold"/>
</dbReference>
<organism evidence="5 6">
    <name type="scientific">Zhihengliuella alba</name>
    <dbReference type="NCBI Taxonomy" id="547018"/>
    <lineage>
        <taxon>Bacteria</taxon>
        <taxon>Bacillati</taxon>
        <taxon>Actinomycetota</taxon>
        <taxon>Actinomycetes</taxon>
        <taxon>Micrococcales</taxon>
        <taxon>Micrococcaceae</taxon>
        <taxon>Zhihengliuella</taxon>
    </lineage>
</organism>
<proteinExistence type="predicted"/>
<accession>A0ABP7CV36</accession>
<dbReference type="SUPFAM" id="SSF50249">
    <property type="entry name" value="Nucleic acid-binding proteins"/>
    <property type="match status" value="1"/>
</dbReference>
<feature type="region of interest" description="Disordered" evidence="4">
    <location>
        <begin position="125"/>
        <end position="221"/>
    </location>
</feature>
<evidence type="ECO:0000256" key="3">
    <source>
        <dbReference type="RuleBase" id="RU000524"/>
    </source>
</evidence>
<reference evidence="6" key="1">
    <citation type="journal article" date="2019" name="Int. J. Syst. Evol. Microbiol.">
        <title>The Global Catalogue of Microorganisms (GCM) 10K type strain sequencing project: providing services to taxonomists for standard genome sequencing and annotation.</title>
        <authorList>
            <consortium name="The Broad Institute Genomics Platform"/>
            <consortium name="The Broad Institute Genome Sequencing Center for Infectious Disease"/>
            <person name="Wu L."/>
            <person name="Ma J."/>
        </authorList>
    </citation>
    <scope>NUCLEOTIDE SEQUENCE [LARGE SCALE GENOMIC DNA]</scope>
    <source>
        <strain evidence="6">JCM 16961</strain>
    </source>
</reference>
<dbReference type="CDD" id="cd04496">
    <property type="entry name" value="SSB_OBF"/>
    <property type="match status" value="1"/>
</dbReference>
<dbReference type="Pfam" id="PF00436">
    <property type="entry name" value="SSB"/>
    <property type="match status" value="1"/>
</dbReference>
<dbReference type="Gene3D" id="2.40.50.140">
    <property type="entry name" value="Nucleic acid-binding proteins"/>
    <property type="match status" value="1"/>
</dbReference>
<dbReference type="RefSeq" id="WP_344879466.1">
    <property type="nucleotide sequence ID" value="NZ_BAABCJ010000001.1"/>
</dbReference>
<sequence>MSDYITISGNLGADPTYSNKSGTPVTRFSVGSTERRFNVESGKWEDGHTNWHRVVAFRNLAVNAHAALRKGHPVVVHGRLRNSRFNKGDEQNPDWVYFTSLEADHVGHDLVAGHTTFFKGVHAEPGESASASADGAAGTSGRDFGVGPDPAFAPDETSRGAGEAARLSGAHEGEPTAASGTGRCDDGDGADGDAATADPDSGGGGVRDEGSAWRQDRPLVA</sequence>
<protein>
    <recommendedName>
        <fullName evidence="3">Single-stranded DNA-binding protein</fullName>
    </recommendedName>
</protein>
<feature type="compositionally biased region" description="Basic and acidic residues" evidence="4">
    <location>
        <begin position="206"/>
        <end position="221"/>
    </location>
</feature>
<keyword evidence="1 2" id="KW-0238">DNA-binding</keyword>
<evidence type="ECO:0000256" key="4">
    <source>
        <dbReference type="SAM" id="MobiDB-lite"/>
    </source>
</evidence>
<name>A0ABP7CV36_9MICC</name>
<dbReference type="NCBIfam" id="TIGR00621">
    <property type="entry name" value="ssb"/>
    <property type="match status" value="1"/>
</dbReference>
<dbReference type="PANTHER" id="PTHR10302">
    <property type="entry name" value="SINGLE-STRANDED DNA-BINDING PROTEIN"/>
    <property type="match status" value="1"/>
</dbReference>
<gene>
    <name evidence="5" type="ORF">GCM10022377_05000</name>
</gene>
<comment type="caution">
    <text evidence="5">The sequence shown here is derived from an EMBL/GenBank/DDBJ whole genome shotgun (WGS) entry which is preliminary data.</text>
</comment>
<evidence type="ECO:0000256" key="1">
    <source>
        <dbReference type="ARBA" id="ARBA00023125"/>
    </source>
</evidence>
<dbReference type="EMBL" id="BAABCJ010000001">
    <property type="protein sequence ID" value="GAA3695113.1"/>
    <property type="molecule type" value="Genomic_DNA"/>
</dbReference>
<feature type="compositionally biased region" description="Low complexity" evidence="4">
    <location>
        <begin position="126"/>
        <end position="141"/>
    </location>
</feature>
<dbReference type="PROSITE" id="PS50935">
    <property type="entry name" value="SSB"/>
    <property type="match status" value="1"/>
</dbReference>
<evidence type="ECO:0000313" key="6">
    <source>
        <dbReference type="Proteomes" id="UP001501536"/>
    </source>
</evidence>
<evidence type="ECO:0000313" key="5">
    <source>
        <dbReference type="EMBL" id="GAA3695113.1"/>
    </source>
</evidence>
<keyword evidence="6" id="KW-1185">Reference proteome</keyword>
<dbReference type="InterPro" id="IPR011344">
    <property type="entry name" value="ssDNA-bd"/>
</dbReference>
<evidence type="ECO:0000256" key="2">
    <source>
        <dbReference type="PROSITE-ProRule" id="PRU00252"/>
    </source>
</evidence>
<dbReference type="PANTHER" id="PTHR10302:SF0">
    <property type="entry name" value="SINGLE-STRANDED DNA-BINDING PROTEIN, MITOCHONDRIAL"/>
    <property type="match status" value="1"/>
</dbReference>
<dbReference type="Proteomes" id="UP001501536">
    <property type="component" value="Unassembled WGS sequence"/>
</dbReference>
<dbReference type="InterPro" id="IPR000424">
    <property type="entry name" value="Primosome_PriB/ssb"/>
</dbReference>